<dbReference type="STRING" id="1093900.A0A507AF97"/>
<dbReference type="Proteomes" id="UP000319257">
    <property type="component" value="Unassembled WGS sequence"/>
</dbReference>
<dbReference type="Pfam" id="PF00955">
    <property type="entry name" value="HCO3_cotransp"/>
    <property type="match status" value="1"/>
</dbReference>
<dbReference type="FunFam" id="1.10.287.570:FF:000003">
    <property type="entry name" value="Anion exchange family protein"/>
    <property type="match status" value="1"/>
</dbReference>
<feature type="transmembrane region" description="Helical" evidence="8">
    <location>
        <begin position="508"/>
        <end position="527"/>
    </location>
</feature>
<evidence type="ECO:0000256" key="2">
    <source>
        <dbReference type="ARBA" id="ARBA00010993"/>
    </source>
</evidence>
<proteinExistence type="inferred from homology"/>
<dbReference type="PANTHER" id="PTHR11453:SF82">
    <property type="entry name" value="BORON TRANSPORTER 1"/>
    <property type="match status" value="1"/>
</dbReference>
<evidence type="ECO:0000256" key="3">
    <source>
        <dbReference type="ARBA" id="ARBA00022554"/>
    </source>
</evidence>
<reference evidence="10 12" key="1">
    <citation type="submission" date="2019-06" db="EMBL/GenBank/DDBJ databases">
        <title>Draft genome sequence of the filamentous fungus Phialemoniopsis curvata isolated from diesel fuel.</title>
        <authorList>
            <person name="Varaljay V.A."/>
            <person name="Lyon W.J."/>
            <person name="Crouch A.L."/>
            <person name="Drake C.E."/>
            <person name="Hollomon J.M."/>
            <person name="Nadeau L.J."/>
            <person name="Nunn H.S."/>
            <person name="Stevenson B.S."/>
            <person name="Bojanowski C.L."/>
            <person name="Crookes-Goodson W.J."/>
        </authorList>
    </citation>
    <scope>NUCLEOTIDE SEQUENCE [LARGE SCALE GENOMIC DNA]</scope>
    <source>
        <strain evidence="10 12">D216</strain>
    </source>
</reference>
<evidence type="ECO:0000313" key="12">
    <source>
        <dbReference type="Proteomes" id="UP000319257"/>
    </source>
</evidence>
<dbReference type="PANTHER" id="PTHR11453">
    <property type="entry name" value="ANION EXCHANGE PROTEIN"/>
    <property type="match status" value="1"/>
</dbReference>
<evidence type="ECO:0000256" key="6">
    <source>
        <dbReference type="ARBA" id="ARBA00023136"/>
    </source>
</evidence>
<dbReference type="GO" id="GO:0005774">
    <property type="term" value="C:vacuolar membrane"/>
    <property type="evidence" value="ECO:0007669"/>
    <property type="project" value="UniProtKB-SubCell"/>
</dbReference>
<dbReference type="GO" id="GO:0000324">
    <property type="term" value="C:fungal-type vacuole"/>
    <property type="evidence" value="ECO:0007669"/>
    <property type="project" value="TreeGrafter"/>
</dbReference>
<protein>
    <recommendedName>
        <fullName evidence="9">Bicarbonate transporter-like transmembrane domain-containing protein</fullName>
    </recommendedName>
</protein>
<keyword evidence="3" id="KW-0926">Vacuole</keyword>
<feature type="transmembrane region" description="Helical" evidence="8">
    <location>
        <begin position="211"/>
        <end position="229"/>
    </location>
</feature>
<keyword evidence="4 8" id="KW-0812">Transmembrane</keyword>
<feature type="compositionally biased region" description="Gly residues" evidence="7">
    <location>
        <begin position="587"/>
        <end position="599"/>
    </location>
</feature>
<dbReference type="EMBL" id="SKBQ01000007">
    <property type="protein sequence ID" value="TPX08165.1"/>
    <property type="molecule type" value="Genomic_DNA"/>
</dbReference>
<keyword evidence="12" id="KW-1185">Reference proteome</keyword>
<dbReference type="OrthoDB" id="1735926at2759"/>
<feature type="transmembrane region" description="Helical" evidence="8">
    <location>
        <begin position="322"/>
        <end position="346"/>
    </location>
</feature>
<keyword evidence="6 8" id="KW-0472">Membrane</keyword>
<feature type="transmembrane region" description="Helical" evidence="8">
    <location>
        <begin position="273"/>
        <end position="293"/>
    </location>
</feature>
<evidence type="ECO:0000256" key="7">
    <source>
        <dbReference type="SAM" id="MobiDB-lite"/>
    </source>
</evidence>
<evidence type="ECO:0000313" key="10">
    <source>
        <dbReference type="EMBL" id="TPX08165.1"/>
    </source>
</evidence>
<dbReference type="GeneID" id="41969187"/>
<dbReference type="FunCoup" id="A0A507AF97">
    <property type="interactions" value="396"/>
</dbReference>
<keyword evidence="5 8" id="KW-1133">Transmembrane helix</keyword>
<feature type="transmembrane region" description="Helical" evidence="8">
    <location>
        <begin position="132"/>
        <end position="156"/>
    </location>
</feature>
<evidence type="ECO:0000256" key="4">
    <source>
        <dbReference type="ARBA" id="ARBA00022692"/>
    </source>
</evidence>
<feature type="domain" description="Bicarbonate transporter-like transmembrane" evidence="9">
    <location>
        <begin position="240"/>
        <end position="566"/>
    </location>
</feature>
<dbReference type="InterPro" id="IPR003020">
    <property type="entry name" value="HCO3_transpt_euk"/>
</dbReference>
<evidence type="ECO:0000256" key="1">
    <source>
        <dbReference type="ARBA" id="ARBA00004128"/>
    </source>
</evidence>
<feature type="transmembrane region" description="Helical" evidence="8">
    <location>
        <begin position="367"/>
        <end position="389"/>
    </location>
</feature>
<evidence type="ECO:0000256" key="8">
    <source>
        <dbReference type="SAM" id="Phobius"/>
    </source>
</evidence>
<dbReference type="AlphaFoldDB" id="A0A507AF97"/>
<evidence type="ECO:0000313" key="11">
    <source>
        <dbReference type="EMBL" id="TPX08364.1"/>
    </source>
</evidence>
<feature type="region of interest" description="Disordered" evidence="7">
    <location>
        <begin position="1"/>
        <end position="31"/>
    </location>
</feature>
<feature type="region of interest" description="Disordered" evidence="7">
    <location>
        <begin position="587"/>
        <end position="706"/>
    </location>
</feature>
<dbReference type="GO" id="GO:0006820">
    <property type="term" value="P:monoatomic anion transport"/>
    <property type="evidence" value="ECO:0007669"/>
    <property type="project" value="InterPro"/>
</dbReference>
<gene>
    <name evidence="10" type="ORF">E0L32_001740</name>
    <name evidence="11" type="ORF">E0L32_001939</name>
</gene>
<dbReference type="GO" id="GO:0005452">
    <property type="term" value="F:solute:inorganic anion antiporter activity"/>
    <property type="evidence" value="ECO:0007669"/>
    <property type="project" value="InterPro"/>
</dbReference>
<feature type="transmembrane region" description="Helical" evidence="8">
    <location>
        <begin position="102"/>
        <end position="120"/>
    </location>
</feature>
<dbReference type="EMBL" id="SKBQ01000007">
    <property type="protein sequence ID" value="TPX08364.1"/>
    <property type="molecule type" value="Genomic_DNA"/>
</dbReference>
<evidence type="ECO:0000259" key="9">
    <source>
        <dbReference type="Pfam" id="PF00955"/>
    </source>
</evidence>
<dbReference type="RefSeq" id="XP_030989876.1">
    <property type="nucleotide sequence ID" value="XM_031135852.1"/>
</dbReference>
<feature type="transmembrane region" description="Helical" evidence="8">
    <location>
        <begin position="241"/>
        <end position="261"/>
    </location>
</feature>
<feature type="compositionally biased region" description="Basic and acidic residues" evidence="7">
    <location>
        <begin position="635"/>
        <end position="646"/>
    </location>
</feature>
<name>A0A507AF97_9PEZI</name>
<dbReference type="InParanoid" id="A0A507AF97"/>
<feature type="compositionally biased region" description="Polar residues" evidence="7">
    <location>
        <begin position="1"/>
        <end position="11"/>
    </location>
</feature>
<feature type="transmembrane region" description="Helical" evidence="8">
    <location>
        <begin position="176"/>
        <end position="199"/>
    </location>
</feature>
<comment type="similarity">
    <text evidence="2">Belongs to the anion exchanger (TC 2.A.31) family.</text>
</comment>
<feature type="transmembrane region" description="Helical" evidence="8">
    <location>
        <begin position="533"/>
        <end position="550"/>
    </location>
</feature>
<dbReference type="GO" id="GO:0050801">
    <property type="term" value="P:monoatomic ion homeostasis"/>
    <property type="evidence" value="ECO:0007669"/>
    <property type="project" value="TreeGrafter"/>
</dbReference>
<dbReference type="GO" id="GO:0080139">
    <property type="term" value="F:borate efflux transmembrane transporter activity"/>
    <property type="evidence" value="ECO:0007669"/>
    <property type="project" value="TreeGrafter"/>
</dbReference>
<comment type="caution">
    <text evidence="10">The sequence shown here is derived from an EMBL/GenBank/DDBJ whole genome shotgun (WGS) entry which is preliminary data.</text>
</comment>
<dbReference type="GO" id="GO:0005886">
    <property type="term" value="C:plasma membrane"/>
    <property type="evidence" value="ECO:0007669"/>
    <property type="project" value="TreeGrafter"/>
</dbReference>
<organism evidence="10 12">
    <name type="scientific">Thyridium curvatum</name>
    <dbReference type="NCBI Taxonomy" id="1093900"/>
    <lineage>
        <taxon>Eukaryota</taxon>
        <taxon>Fungi</taxon>
        <taxon>Dikarya</taxon>
        <taxon>Ascomycota</taxon>
        <taxon>Pezizomycotina</taxon>
        <taxon>Sordariomycetes</taxon>
        <taxon>Sordariomycetidae</taxon>
        <taxon>Thyridiales</taxon>
        <taxon>Thyridiaceae</taxon>
        <taxon>Thyridium</taxon>
    </lineage>
</organism>
<comment type="subcellular location">
    <subcellularLocation>
        <location evidence="1">Vacuole membrane</location>
        <topology evidence="1">Multi-pass membrane protein</topology>
    </subcellularLocation>
</comment>
<accession>A0A507AF97</accession>
<evidence type="ECO:0000256" key="5">
    <source>
        <dbReference type="ARBA" id="ARBA00022989"/>
    </source>
</evidence>
<dbReference type="InterPro" id="IPR011531">
    <property type="entry name" value="HCO3_transpt-like_TM_dom"/>
</dbReference>
<dbReference type="Gene3D" id="1.10.287.570">
    <property type="entry name" value="Helical hairpin bin"/>
    <property type="match status" value="1"/>
</dbReference>
<sequence length="706" mass="76664">MTGPTASSAGESLSLPGAHGGHRTGPERGSGLNFRSWSASLRNEAGSLRDRLAGGSSQRAQSASWWKIRFFRGMINDLRRRTPYYWSDWTDAWDYRVVPATIYMYFANILPALAFSLDMFTKTHENYGVNEVLLSSVLGAVVFAFFACQPLVIVGVTGPITVFNYTVYDIMQPTGVNYLAFMCWIGLWSLVFHWILAVTNSCNWLRYVTRFPCDIFGFYVAFIYLQKGIQVLERLGSEEPFYLSIFIAIMVFMVAYVCGELGSSSLFKHPIRVFLKDYGTPLTLIFFTGFVHIGRMKNVQLEVLPTSKAFFPTVDRGWLVDFWNIGVGDVFLAIPFAILLTILFYFDHNVSSLIAQGTEFPLKKPAGFHWDLFLLGLTTGVGGILGLPFPNGLIPQAPFHTESLCVTRMVQDEDEGGENKGHFRPKATHVVEQRVSNLAQGLLTLGTMTGPLLHVLHLIPQGVLAGLFFVMGVQALEANGITAKLLFLARDAPLTPASHPLRRLPRRGALWAFVAVELVAFGATFAITQTVAAVGFPVFILALIPVRAVLLPRWFGARELALLDAPTASPFTMESVGGAFGGGGVLDADEGVGGSGGENDGSDGKSDRSGPRGGGLFRSGETTASASEMALGGGERVEGSGRRSEEELAELGENRNMLSSPPGASGGSGTTTRRRASAAGRDARAEGVAIEMQRMGVNRRGQPSRP</sequence>